<sequence>MTADGRVPPWQRGTTRPRLALEVGVGSDAALRALAEAGSRGRLRTTPVDDRTLRLQDRLTRATLSVSATEDGVGGSGVEVTLAGRDLPGLRARAAEALNRYVEALESAGTRVRVGMWRDLGPEGGEEPVPDPEAWTAEGARLGAIAASEGLDREASGGPELGRLALAEGSRAWADELATACGVEDLALTAETARTWIDGLVRTGRGRFRQPKPAYVVDALLDVARVEGVLRLPEPGVLRLAHTERDAEGRQEVAWGWGFKPAATSALTLHARHACTAEQLETEAVGGAAVVHVLGEVLASLAQVRPGPVDELRCW</sequence>
<dbReference type="Proteomes" id="UP000664209">
    <property type="component" value="Unassembled WGS sequence"/>
</dbReference>
<evidence type="ECO:0000313" key="2">
    <source>
        <dbReference type="Proteomes" id="UP000664209"/>
    </source>
</evidence>
<gene>
    <name evidence="1" type="ORF">J4G33_06525</name>
</gene>
<accession>A0A939LNX6</accession>
<proteinExistence type="predicted"/>
<name>A0A939LNX6_9CELL</name>
<evidence type="ECO:0000313" key="1">
    <source>
        <dbReference type="EMBL" id="MBO1751456.1"/>
    </source>
</evidence>
<reference evidence="1" key="1">
    <citation type="submission" date="2021-03" db="EMBL/GenBank/DDBJ databases">
        <title>Actinotalea soli sp. nov., isolated from soil.</title>
        <authorList>
            <person name="Ping W."/>
            <person name="Zhang J."/>
        </authorList>
    </citation>
    <scope>NUCLEOTIDE SEQUENCE</scope>
    <source>
        <strain evidence="1">BY-33</strain>
    </source>
</reference>
<keyword evidence="2" id="KW-1185">Reference proteome</keyword>
<dbReference type="RefSeq" id="WP_208055112.1">
    <property type="nucleotide sequence ID" value="NZ_JAGEMK010000002.1"/>
</dbReference>
<dbReference type="EMBL" id="JAGEMK010000002">
    <property type="protein sequence ID" value="MBO1751456.1"/>
    <property type="molecule type" value="Genomic_DNA"/>
</dbReference>
<dbReference type="AlphaFoldDB" id="A0A939LNX6"/>
<comment type="caution">
    <text evidence="1">The sequence shown here is derived from an EMBL/GenBank/DDBJ whole genome shotgun (WGS) entry which is preliminary data.</text>
</comment>
<protein>
    <submittedName>
        <fullName evidence="1">Uncharacterized protein</fullName>
    </submittedName>
</protein>
<organism evidence="1 2">
    <name type="scientific">Actinotalea soli</name>
    <dbReference type="NCBI Taxonomy" id="2819234"/>
    <lineage>
        <taxon>Bacteria</taxon>
        <taxon>Bacillati</taxon>
        <taxon>Actinomycetota</taxon>
        <taxon>Actinomycetes</taxon>
        <taxon>Micrococcales</taxon>
        <taxon>Cellulomonadaceae</taxon>
        <taxon>Actinotalea</taxon>
    </lineage>
</organism>